<keyword evidence="1" id="KW-0472">Membrane</keyword>
<dbReference type="HOGENOM" id="CLU_3224238_0_0_1"/>
<dbReference type="EMBL" id="EAAA01001109">
    <property type="status" value="NOT_ANNOTATED_CDS"/>
    <property type="molecule type" value="Genomic_DNA"/>
</dbReference>
<dbReference type="AlphaFoldDB" id="H2XRX6"/>
<reference evidence="2" key="4">
    <citation type="submission" date="2025-09" db="UniProtKB">
        <authorList>
            <consortium name="Ensembl"/>
        </authorList>
    </citation>
    <scope>IDENTIFICATION</scope>
</reference>
<sequence>MPIAIVLNYKPFLADLFNFLQYFDFVNIFFLTAILFTYHCSVIQ</sequence>
<proteinExistence type="predicted"/>
<accession>H2XRX6</accession>
<reference evidence="2" key="2">
    <citation type="journal article" date="2008" name="Genome Biol.">
        <title>Improved genome assembly and evidence-based global gene model set for the chordate Ciona intestinalis: new insight into intron and operon populations.</title>
        <authorList>
            <person name="Satou Y."/>
            <person name="Mineta K."/>
            <person name="Ogasawara M."/>
            <person name="Sasakura Y."/>
            <person name="Shoguchi E."/>
            <person name="Ueno K."/>
            <person name="Yamada L."/>
            <person name="Matsumoto J."/>
            <person name="Wasserscheid J."/>
            <person name="Dewar K."/>
            <person name="Wiley G.B."/>
            <person name="Macmil S.L."/>
            <person name="Roe B.A."/>
            <person name="Zeller R.W."/>
            <person name="Hastings K.E."/>
            <person name="Lemaire P."/>
            <person name="Lindquist E."/>
            <person name="Endo T."/>
            <person name="Hotta K."/>
            <person name="Inaba K."/>
        </authorList>
    </citation>
    <scope>NUCLEOTIDE SEQUENCE [LARGE SCALE GENOMIC DNA]</scope>
    <source>
        <strain evidence="2">wild type</strain>
    </source>
</reference>
<organism evidence="2 3">
    <name type="scientific">Ciona intestinalis</name>
    <name type="common">Transparent sea squirt</name>
    <name type="synonym">Ascidia intestinalis</name>
    <dbReference type="NCBI Taxonomy" id="7719"/>
    <lineage>
        <taxon>Eukaryota</taxon>
        <taxon>Metazoa</taxon>
        <taxon>Chordata</taxon>
        <taxon>Tunicata</taxon>
        <taxon>Ascidiacea</taxon>
        <taxon>Phlebobranchia</taxon>
        <taxon>Cionidae</taxon>
        <taxon>Ciona</taxon>
    </lineage>
</organism>
<reference evidence="2" key="3">
    <citation type="submission" date="2025-08" db="UniProtKB">
        <authorList>
            <consortium name="Ensembl"/>
        </authorList>
    </citation>
    <scope>IDENTIFICATION</scope>
</reference>
<dbReference type="InParanoid" id="H2XRX6"/>
<protein>
    <submittedName>
        <fullName evidence="2">Uncharacterized protein</fullName>
    </submittedName>
</protein>
<name>H2XRX6_CIOIN</name>
<dbReference type="Ensembl" id="ENSCINT00000036523.1">
    <property type="protein sequence ID" value="ENSCINP00000032410.1"/>
    <property type="gene ID" value="ENSCING00000018159.1"/>
</dbReference>
<keyword evidence="1" id="KW-0812">Transmembrane</keyword>
<evidence type="ECO:0000313" key="3">
    <source>
        <dbReference type="Proteomes" id="UP000008144"/>
    </source>
</evidence>
<evidence type="ECO:0000313" key="2">
    <source>
        <dbReference type="Ensembl" id="ENSCINP00000032410.1"/>
    </source>
</evidence>
<keyword evidence="1" id="KW-1133">Transmembrane helix</keyword>
<keyword evidence="3" id="KW-1185">Reference proteome</keyword>
<feature type="transmembrane region" description="Helical" evidence="1">
    <location>
        <begin position="20"/>
        <end position="38"/>
    </location>
</feature>
<dbReference type="Proteomes" id="UP000008144">
    <property type="component" value="Chromosome 13"/>
</dbReference>
<reference evidence="3" key="1">
    <citation type="journal article" date="2002" name="Science">
        <title>The draft genome of Ciona intestinalis: insights into chordate and vertebrate origins.</title>
        <authorList>
            <person name="Dehal P."/>
            <person name="Satou Y."/>
            <person name="Campbell R.K."/>
            <person name="Chapman J."/>
            <person name="Degnan B."/>
            <person name="De Tomaso A."/>
            <person name="Davidson B."/>
            <person name="Di Gregorio A."/>
            <person name="Gelpke M."/>
            <person name="Goodstein D.M."/>
            <person name="Harafuji N."/>
            <person name="Hastings K.E."/>
            <person name="Ho I."/>
            <person name="Hotta K."/>
            <person name="Huang W."/>
            <person name="Kawashima T."/>
            <person name="Lemaire P."/>
            <person name="Martinez D."/>
            <person name="Meinertzhagen I.A."/>
            <person name="Necula S."/>
            <person name="Nonaka M."/>
            <person name="Putnam N."/>
            <person name="Rash S."/>
            <person name="Saiga H."/>
            <person name="Satake M."/>
            <person name="Terry A."/>
            <person name="Yamada L."/>
            <person name="Wang H.G."/>
            <person name="Awazu S."/>
            <person name="Azumi K."/>
            <person name="Boore J."/>
            <person name="Branno M."/>
            <person name="Chin-Bow S."/>
            <person name="DeSantis R."/>
            <person name="Doyle S."/>
            <person name="Francino P."/>
            <person name="Keys D.N."/>
            <person name="Haga S."/>
            <person name="Hayashi H."/>
            <person name="Hino K."/>
            <person name="Imai K.S."/>
            <person name="Inaba K."/>
            <person name="Kano S."/>
            <person name="Kobayashi K."/>
            <person name="Kobayashi M."/>
            <person name="Lee B.I."/>
            <person name="Makabe K.W."/>
            <person name="Manohar C."/>
            <person name="Matassi G."/>
            <person name="Medina M."/>
            <person name="Mochizuki Y."/>
            <person name="Mount S."/>
            <person name="Morishita T."/>
            <person name="Miura S."/>
            <person name="Nakayama A."/>
            <person name="Nishizaka S."/>
            <person name="Nomoto H."/>
            <person name="Ohta F."/>
            <person name="Oishi K."/>
            <person name="Rigoutsos I."/>
            <person name="Sano M."/>
            <person name="Sasaki A."/>
            <person name="Sasakura Y."/>
            <person name="Shoguchi E."/>
            <person name="Shin-i T."/>
            <person name="Spagnuolo A."/>
            <person name="Stainier D."/>
            <person name="Suzuki M.M."/>
            <person name="Tassy O."/>
            <person name="Takatori N."/>
            <person name="Tokuoka M."/>
            <person name="Yagi K."/>
            <person name="Yoshizaki F."/>
            <person name="Wada S."/>
            <person name="Zhang C."/>
            <person name="Hyatt P.D."/>
            <person name="Larimer F."/>
            <person name="Detter C."/>
            <person name="Doggett N."/>
            <person name="Glavina T."/>
            <person name="Hawkins T."/>
            <person name="Richardson P."/>
            <person name="Lucas S."/>
            <person name="Kohara Y."/>
            <person name="Levine M."/>
            <person name="Satoh N."/>
            <person name="Rokhsar D.S."/>
        </authorList>
    </citation>
    <scope>NUCLEOTIDE SEQUENCE [LARGE SCALE GENOMIC DNA]</scope>
</reference>
<evidence type="ECO:0000256" key="1">
    <source>
        <dbReference type="SAM" id="Phobius"/>
    </source>
</evidence>